<dbReference type="PANTHER" id="PTHR11802:SF3">
    <property type="entry name" value="RETINOID-INDUCIBLE SERINE CARBOXYPEPTIDASE"/>
    <property type="match status" value="1"/>
</dbReference>
<keyword evidence="4" id="KW-0378">Hydrolase</keyword>
<keyword evidence="3 7" id="KW-0732">Signal</keyword>
<evidence type="ECO:0000313" key="8">
    <source>
        <dbReference type="EMBL" id="GET31597.1"/>
    </source>
</evidence>
<name>A0A5M4AVY4_9BACT</name>
<feature type="signal peptide" evidence="7">
    <location>
        <begin position="1"/>
        <end position="24"/>
    </location>
</feature>
<evidence type="ECO:0000256" key="3">
    <source>
        <dbReference type="ARBA" id="ARBA00022729"/>
    </source>
</evidence>
<sequence length="523" mass="58194">MKMKFNLILSVLIVAMLSAMDLSAQNQNESKHSQTPVHPDTTLTHPQKSVTTGMVTVEGKRIDYKAVAGTLVLKNKKEEPTCSMFYVAYFKSDESNSANRPVTFIYNGGPGSASVWLHLGAWGPKRVDAADTARTAAPYSLVNNDYSLLDASDLVFIDAPGTGYSQLIGKDKGGAGDPKDFYGIDQDGHAFASFITQFLTTFNRWNSPKYLFGESYGTFRSAVVAYYLGENHGIDLNGVIMLSQILNYDNVSGMAALNPGNEIAHQLVLPSMTATAWYHHKLPNQPEKLEPLLRKVEDFALGDFALALSKGVTIDSATFNQTAEKLYEYTGLPVDYIKKANLRVTGPGFEKNLLAKEDKVTGRLDTRFSAYMVDPLSKRPAFDPMNKAIGGIYIATANTYLHSTLKFREDVPYQPFGDGIGRKWDSRHQAPGSGRKIFPNVMPDLARAMIYNPKMKVMLNMGYFDLATPYFEGVYEMRHLPMPAALQKNISYHYYMSGHMVYLNIPSLKELHDNTAKFIQDTH</sequence>
<dbReference type="Pfam" id="PF00450">
    <property type="entry name" value="Peptidase_S10"/>
    <property type="match status" value="1"/>
</dbReference>
<keyword evidence="2" id="KW-0645">Protease</keyword>
<evidence type="ECO:0000256" key="2">
    <source>
        <dbReference type="ARBA" id="ARBA00022670"/>
    </source>
</evidence>
<dbReference type="InterPro" id="IPR029058">
    <property type="entry name" value="AB_hydrolase_fold"/>
</dbReference>
<reference evidence="8 9" key="1">
    <citation type="submission" date="2019-10" db="EMBL/GenBank/DDBJ databases">
        <title>Prolixibacter strains distinguished by the presence of nitrate reductase genes were adept at nitrate-dependent anaerobic corrosion of metallic iron and carbon steel.</title>
        <authorList>
            <person name="Iino T."/>
            <person name="Shono N."/>
            <person name="Ito K."/>
            <person name="Nakamura R."/>
            <person name="Sueoka K."/>
            <person name="Harayama S."/>
            <person name="Ohkuma M."/>
        </authorList>
    </citation>
    <scope>NUCLEOTIDE SEQUENCE [LARGE SCALE GENOMIC DNA]</scope>
    <source>
        <strain evidence="8 9">JCM 13498</strain>
    </source>
</reference>
<dbReference type="GO" id="GO:0004185">
    <property type="term" value="F:serine-type carboxypeptidase activity"/>
    <property type="evidence" value="ECO:0007669"/>
    <property type="project" value="InterPro"/>
</dbReference>
<dbReference type="OrthoDB" id="9770107at2"/>
<dbReference type="InterPro" id="IPR001563">
    <property type="entry name" value="Peptidase_S10"/>
</dbReference>
<proteinExistence type="predicted"/>
<accession>A0A5M4AVY4</accession>
<evidence type="ECO:0000256" key="7">
    <source>
        <dbReference type="SAM" id="SignalP"/>
    </source>
</evidence>
<evidence type="ECO:0000256" key="5">
    <source>
        <dbReference type="ARBA" id="ARBA00023180"/>
    </source>
</evidence>
<dbReference type="EMBL" id="BLAX01000001">
    <property type="protein sequence ID" value="GET31597.1"/>
    <property type="molecule type" value="Genomic_DNA"/>
</dbReference>
<evidence type="ECO:0000313" key="9">
    <source>
        <dbReference type="Proteomes" id="UP000391834"/>
    </source>
</evidence>
<evidence type="ECO:0000256" key="4">
    <source>
        <dbReference type="ARBA" id="ARBA00022801"/>
    </source>
</evidence>
<dbReference type="Gene3D" id="3.40.50.1820">
    <property type="entry name" value="alpha/beta hydrolase"/>
    <property type="match status" value="1"/>
</dbReference>
<dbReference type="AlphaFoldDB" id="A0A5M4AVY4"/>
<dbReference type="PANTHER" id="PTHR11802">
    <property type="entry name" value="SERINE PROTEASE FAMILY S10 SERINE CARBOXYPEPTIDASE"/>
    <property type="match status" value="1"/>
</dbReference>
<gene>
    <name evidence="8" type="ORF">PbJCM13498_04600</name>
</gene>
<comment type="caution">
    <text evidence="8">The sequence shown here is derived from an EMBL/GenBank/DDBJ whole genome shotgun (WGS) entry which is preliminary data.</text>
</comment>
<protein>
    <submittedName>
        <fullName evidence="8">Peptidase S10</fullName>
    </submittedName>
</protein>
<dbReference type="SUPFAM" id="SSF53474">
    <property type="entry name" value="alpha/beta-Hydrolases"/>
    <property type="match status" value="1"/>
</dbReference>
<keyword evidence="5" id="KW-0325">Glycoprotein</keyword>
<evidence type="ECO:0000256" key="6">
    <source>
        <dbReference type="SAM" id="MobiDB-lite"/>
    </source>
</evidence>
<keyword evidence="9" id="KW-1185">Reference proteome</keyword>
<feature type="region of interest" description="Disordered" evidence="6">
    <location>
        <begin position="26"/>
        <end position="48"/>
    </location>
</feature>
<organism evidence="8 9">
    <name type="scientific">Prolixibacter bellariivorans</name>
    <dbReference type="NCBI Taxonomy" id="314319"/>
    <lineage>
        <taxon>Bacteria</taxon>
        <taxon>Pseudomonadati</taxon>
        <taxon>Bacteroidota</taxon>
        <taxon>Bacteroidia</taxon>
        <taxon>Marinilabiliales</taxon>
        <taxon>Prolixibacteraceae</taxon>
        <taxon>Prolixibacter</taxon>
    </lineage>
</organism>
<evidence type="ECO:0000256" key="1">
    <source>
        <dbReference type="ARBA" id="ARBA00022645"/>
    </source>
</evidence>
<dbReference type="Proteomes" id="UP000391834">
    <property type="component" value="Unassembled WGS sequence"/>
</dbReference>
<feature type="chain" id="PRO_5024329035" evidence="7">
    <location>
        <begin position="25"/>
        <end position="523"/>
    </location>
</feature>
<dbReference type="GO" id="GO:0006508">
    <property type="term" value="P:proteolysis"/>
    <property type="evidence" value="ECO:0007669"/>
    <property type="project" value="UniProtKB-KW"/>
</dbReference>
<keyword evidence="1" id="KW-0121">Carboxypeptidase</keyword>